<comment type="caution">
    <text evidence="1">The sequence shown here is derived from an EMBL/GenBank/DDBJ whole genome shotgun (WGS) entry which is preliminary data.</text>
</comment>
<keyword evidence="2" id="KW-1185">Reference proteome</keyword>
<sequence>TFQGRCEVSLAPSLGVLSLGQLSRTDRIGISGSGWSVEFGIVLRLEKDNVVGENKRGVRLIGAHPCQSAESARLRLRSVVVVDRWGRVDGWPAGRRWPWCLTLVCSGQQTAWRGARAAGAIGDLGVNIDVLG</sequence>
<evidence type="ECO:0000313" key="2">
    <source>
        <dbReference type="Proteomes" id="UP000266841"/>
    </source>
</evidence>
<protein>
    <submittedName>
        <fullName evidence="1">Uncharacterized protein</fullName>
    </submittedName>
</protein>
<proteinExistence type="predicted"/>
<dbReference type="AlphaFoldDB" id="K0TRB4"/>
<accession>K0TRB4</accession>
<feature type="non-terminal residue" evidence="1">
    <location>
        <position position="1"/>
    </location>
</feature>
<gene>
    <name evidence="1" type="ORF">THAOC_00664</name>
</gene>
<name>K0TRB4_THAOC</name>
<dbReference type="EMBL" id="AGNL01000789">
    <property type="protein sequence ID" value="EJK77502.1"/>
    <property type="molecule type" value="Genomic_DNA"/>
</dbReference>
<organism evidence="1 2">
    <name type="scientific">Thalassiosira oceanica</name>
    <name type="common">Marine diatom</name>
    <dbReference type="NCBI Taxonomy" id="159749"/>
    <lineage>
        <taxon>Eukaryota</taxon>
        <taxon>Sar</taxon>
        <taxon>Stramenopiles</taxon>
        <taxon>Ochrophyta</taxon>
        <taxon>Bacillariophyta</taxon>
        <taxon>Coscinodiscophyceae</taxon>
        <taxon>Thalassiosirophycidae</taxon>
        <taxon>Thalassiosirales</taxon>
        <taxon>Thalassiosiraceae</taxon>
        <taxon>Thalassiosira</taxon>
    </lineage>
</organism>
<reference evidence="1 2" key="1">
    <citation type="journal article" date="2012" name="Genome Biol.">
        <title>Genome and low-iron response of an oceanic diatom adapted to chronic iron limitation.</title>
        <authorList>
            <person name="Lommer M."/>
            <person name="Specht M."/>
            <person name="Roy A.S."/>
            <person name="Kraemer L."/>
            <person name="Andreson R."/>
            <person name="Gutowska M.A."/>
            <person name="Wolf J."/>
            <person name="Bergner S.V."/>
            <person name="Schilhabel M.B."/>
            <person name="Klostermeier U.C."/>
            <person name="Beiko R.G."/>
            <person name="Rosenstiel P."/>
            <person name="Hippler M."/>
            <person name="Laroche J."/>
        </authorList>
    </citation>
    <scope>NUCLEOTIDE SEQUENCE [LARGE SCALE GENOMIC DNA]</scope>
    <source>
        <strain evidence="1 2">CCMP1005</strain>
    </source>
</reference>
<dbReference type="Proteomes" id="UP000266841">
    <property type="component" value="Unassembled WGS sequence"/>
</dbReference>
<evidence type="ECO:0000313" key="1">
    <source>
        <dbReference type="EMBL" id="EJK77502.1"/>
    </source>
</evidence>